<evidence type="ECO:0000256" key="5">
    <source>
        <dbReference type="ARBA" id="ARBA00031636"/>
    </source>
</evidence>
<feature type="transmembrane region" description="Helical" evidence="6">
    <location>
        <begin position="62"/>
        <end position="79"/>
    </location>
</feature>
<dbReference type="AlphaFoldDB" id="A0A3F2ZRD5"/>
<feature type="transmembrane region" description="Helical" evidence="6">
    <location>
        <begin position="191"/>
        <end position="220"/>
    </location>
</feature>
<feature type="transmembrane region" description="Helical" evidence="6">
    <location>
        <begin position="426"/>
        <end position="445"/>
    </location>
</feature>
<feature type="transmembrane region" description="Helical" evidence="6">
    <location>
        <begin position="132"/>
        <end position="153"/>
    </location>
</feature>
<feature type="transmembrane region" description="Helical" evidence="6">
    <location>
        <begin position="399"/>
        <end position="420"/>
    </location>
</feature>
<dbReference type="GO" id="GO:0015297">
    <property type="term" value="F:antiporter activity"/>
    <property type="evidence" value="ECO:0007669"/>
    <property type="project" value="InterPro"/>
</dbReference>
<evidence type="ECO:0000256" key="2">
    <source>
        <dbReference type="ARBA" id="ARBA00010199"/>
    </source>
</evidence>
<sequence>MFILKKNKSEFKIECKTLTTVGIGIALGQLSQILMSAIDVYMISILGEKFLAGEALVSSLNLLAYLFCMGLVMVIPPLVGEAKGENNNRRVSDLMKNGYLISIGAALVQVLYLIIIPWIVKFIIHDSAVVNVSYMYAYGLIPGIIPWTIFMFIRLILATYGDVKFSSIISLLGVVINFFGNYLLIYDNKFFHGLGVVGCALSTSITNILQLLAIFLYVKYAYNKEISKYMLAKGGTISKKIIYKIINLGIPSGFTFFSEQFIFTATSLLIGRLSSTSLAAYNVVIQWLNIFYMFPIGIANSASMRVGETIGEKNKAKNKIVIKSAFTLFLVYAVIIVGLIIIKNHSLIYMIIDNSYKNMSVIELASNYMYWIAIIFVINSIIAIIAGILRGFKETKAPLVLVLLLYWIFGVGSSLIFSILLQENGVFIGIVLGLTLTLVGMCVVLKNNIRKTYSTMEEVDL</sequence>
<accession>A0A3F2ZRD5</accession>
<dbReference type="PANTHER" id="PTHR43298">
    <property type="entry name" value="MULTIDRUG RESISTANCE PROTEIN NORM-RELATED"/>
    <property type="match status" value="1"/>
</dbReference>
<comment type="function">
    <text evidence="1">Multidrug efflux pump.</text>
</comment>
<evidence type="ECO:0000256" key="1">
    <source>
        <dbReference type="ARBA" id="ARBA00003408"/>
    </source>
</evidence>
<feature type="transmembrane region" description="Helical" evidence="6">
    <location>
        <begin position="165"/>
        <end position="185"/>
    </location>
</feature>
<feature type="transmembrane region" description="Helical" evidence="6">
    <location>
        <begin position="99"/>
        <end position="120"/>
    </location>
</feature>
<keyword evidence="7" id="KW-0614">Plasmid</keyword>
<geneLocation type="plasmid" evidence="7 8">
    <name>pCLJ</name>
</geneLocation>
<keyword evidence="4" id="KW-0813">Transport</keyword>
<feature type="transmembrane region" description="Helical" evidence="6">
    <location>
        <begin position="21"/>
        <end position="42"/>
    </location>
</feature>
<comment type="similarity">
    <text evidence="2">Belongs to the multi antimicrobial extrusion (MATE) (TC 2.A.66.1) family.</text>
</comment>
<dbReference type="InterPro" id="IPR050222">
    <property type="entry name" value="MATE_MdtK"/>
</dbReference>
<protein>
    <recommendedName>
        <fullName evidence="3">Probable multidrug resistance protein NorM</fullName>
    </recommendedName>
    <alternativeName>
        <fullName evidence="5">Multidrug-efflux transporter</fullName>
    </alternativeName>
</protein>
<dbReference type="KEGG" id="cbi:CLJ_0019"/>
<reference evidence="8" key="2">
    <citation type="submission" date="2008-05" db="EMBL/GenBank/DDBJ databases">
        <title>Genome sequence of Clostridium botulinum Ba4 strain 657 plasmid pCLJ.</title>
        <authorList>
            <person name="Shrivastava S."/>
            <person name="Brown J.L."/>
            <person name="Bruce D."/>
            <person name="Detter C."/>
            <person name="Munk C."/>
            <person name="Smith L.A."/>
            <person name="Smith T.J."/>
            <person name="Sutton G."/>
            <person name="Brettin T.S."/>
        </authorList>
    </citation>
    <scope>NUCLEOTIDE SEQUENCE [LARGE SCALE GENOMIC DNA]</scope>
    <source>
        <strain evidence="8">657 / Type Ba4</strain>
        <plasmid evidence="8">pCLJ</plasmid>
    </source>
</reference>
<feature type="transmembrane region" description="Helical" evidence="6">
    <location>
        <begin position="320"/>
        <end position="342"/>
    </location>
</feature>
<dbReference type="EMBL" id="CP001081">
    <property type="protein sequence ID" value="ACQ51423.1"/>
    <property type="molecule type" value="Genomic_DNA"/>
</dbReference>
<gene>
    <name evidence="7" type="ordered locus">CLJ_0019</name>
</gene>
<organism evidence="7 8">
    <name type="scientific">Clostridium botulinum (strain 657 / Type Ba4)</name>
    <dbReference type="NCBI Taxonomy" id="515621"/>
    <lineage>
        <taxon>Bacteria</taxon>
        <taxon>Bacillati</taxon>
        <taxon>Bacillota</taxon>
        <taxon>Clostridia</taxon>
        <taxon>Eubacteriales</taxon>
        <taxon>Clostridiaceae</taxon>
        <taxon>Clostridium</taxon>
    </lineage>
</organism>
<dbReference type="Proteomes" id="UP000002333">
    <property type="component" value="Plasmid pCLJ"/>
</dbReference>
<evidence type="ECO:0000313" key="7">
    <source>
        <dbReference type="EMBL" id="ACQ51423.1"/>
    </source>
</evidence>
<dbReference type="InterPro" id="IPR002528">
    <property type="entry name" value="MATE_fam"/>
</dbReference>
<proteinExistence type="inferred from homology"/>
<dbReference type="GO" id="GO:0042910">
    <property type="term" value="F:xenobiotic transmembrane transporter activity"/>
    <property type="evidence" value="ECO:0007669"/>
    <property type="project" value="InterPro"/>
</dbReference>
<keyword evidence="6" id="KW-0812">Transmembrane</keyword>
<evidence type="ECO:0000256" key="3">
    <source>
        <dbReference type="ARBA" id="ARBA00020268"/>
    </source>
</evidence>
<feature type="transmembrane region" description="Helical" evidence="6">
    <location>
        <begin position="278"/>
        <end position="299"/>
    </location>
</feature>
<feature type="transmembrane region" description="Helical" evidence="6">
    <location>
        <begin position="241"/>
        <end position="258"/>
    </location>
</feature>
<name>A0A3F2ZRD5_CLOB6</name>
<dbReference type="NCBIfam" id="TIGR00797">
    <property type="entry name" value="matE"/>
    <property type="match status" value="1"/>
</dbReference>
<feature type="transmembrane region" description="Helical" evidence="6">
    <location>
        <begin position="368"/>
        <end position="392"/>
    </location>
</feature>
<reference evidence="7 8" key="1">
    <citation type="journal article" date="2007" name="PLoS ONE">
        <title>Analysis of the neurotoxin complex genes in Clostridium botulinum A1-A4 and B1 strains: BoNT/A3, /Ba4 and /B1 clusters are located within plasmids.</title>
        <authorList>
            <person name="Smith T.J."/>
            <person name="Hill K.K."/>
            <person name="Foley B.T."/>
            <person name="Detter J.C."/>
            <person name="Munk A.C."/>
            <person name="Bruce D.C."/>
            <person name="Doggett N.A."/>
            <person name="Smith L.A."/>
            <person name="Marks J.D."/>
            <person name="Xie G."/>
            <person name="Brettin T.S."/>
        </authorList>
    </citation>
    <scope>NUCLEOTIDE SEQUENCE [LARGE SCALE GENOMIC DNA]</scope>
    <source>
        <strain evidence="8">657 / Type Ba4</strain>
    </source>
</reference>
<dbReference type="RefSeq" id="WP_012720362.1">
    <property type="nucleotide sequence ID" value="NC_012654.1"/>
</dbReference>
<dbReference type="Pfam" id="PF01554">
    <property type="entry name" value="MatE"/>
    <property type="match status" value="2"/>
</dbReference>
<keyword evidence="6" id="KW-1133">Transmembrane helix</keyword>
<evidence type="ECO:0000256" key="4">
    <source>
        <dbReference type="ARBA" id="ARBA00022448"/>
    </source>
</evidence>
<dbReference type="PANTHER" id="PTHR43298:SF2">
    <property type="entry name" value="FMN_FAD EXPORTER YEEO-RELATED"/>
    <property type="match status" value="1"/>
</dbReference>
<dbReference type="CDD" id="cd13131">
    <property type="entry name" value="MATE_NorM_like"/>
    <property type="match status" value="1"/>
</dbReference>
<dbReference type="GO" id="GO:0005886">
    <property type="term" value="C:plasma membrane"/>
    <property type="evidence" value="ECO:0007669"/>
    <property type="project" value="TreeGrafter"/>
</dbReference>
<evidence type="ECO:0000313" key="8">
    <source>
        <dbReference type="Proteomes" id="UP000002333"/>
    </source>
</evidence>
<keyword evidence="6" id="KW-0472">Membrane</keyword>
<evidence type="ECO:0000256" key="6">
    <source>
        <dbReference type="SAM" id="Phobius"/>
    </source>
</evidence>